<dbReference type="CDD" id="cd03809">
    <property type="entry name" value="GT4_MtfB-like"/>
    <property type="match status" value="1"/>
</dbReference>
<evidence type="ECO:0000259" key="4">
    <source>
        <dbReference type="Pfam" id="PF13439"/>
    </source>
</evidence>
<dbReference type="PANTHER" id="PTHR46401:SF2">
    <property type="entry name" value="GLYCOSYLTRANSFERASE WBBK-RELATED"/>
    <property type="match status" value="1"/>
</dbReference>
<dbReference type="Proteomes" id="UP001261125">
    <property type="component" value="Unassembled WGS sequence"/>
</dbReference>
<dbReference type="InterPro" id="IPR028098">
    <property type="entry name" value="Glyco_trans_4-like_N"/>
</dbReference>
<dbReference type="Pfam" id="PF00534">
    <property type="entry name" value="Glycos_transf_1"/>
    <property type="match status" value="1"/>
</dbReference>
<evidence type="ECO:0000256" key="2">
    <source>
        <dbReference type="ARBA" id="ARBA00022679"/>
    </source>
</evidence>
<comment type="caution">
    <text evidence="5">The sequence shown here is derived from an EMBL/GenBank/DDBJ whole genome shotgun (WGS) entry which is preliminary data.</text>
</comment>
<keyword evidence="6" id="KW-1185">Reference proteome</keyword>
<dbReference type="PANTHER" id="PTHR46401">
    <property type="entry name" value="GLYCOSYLTRANSFERASE WBBK-RELATED"/>
    <property type="match status" value="1"/>
</dbReference>
<sequence>MRILVDLLGYTGGRGGTETYVRELLPRLAEEMPDADFVALTGASGAAGVRKFFPGEVRVVEWVGDGRASWAAGEIVAVERTAKAMDADLVWSPANFGPLSEGVVPRVVSVHDVIYHEVPGEGLERLARAVTAWLMTRTARTARAVVTVSATAASAIHEHLGVPRERITVVHNGGSDIRGVDDPWRLLAPLGILPGRPVLLSTGNRMPHKNFAGLLAAVARIPADQRPLTVIGGGGADDPLRQTVERLGLAADVVLPGWVSDDQLRALYQVADVYACPSLTEGFGLPVVDALGAGVPVVAHDTAVLREVGGEWARYADATDPAVFARAILAVMSLDGGARTALRAGGREWAGRFSWSAAAIALSVVLRRTAARRNSRG</sequence>
<dbReference type="Gene3D" id="3.40.50.2000">
    <property type="entry name" value="Glycogen Phosphorylase B"/>
    <property type="match status" value="2"/>
</dbReference>
<evidence type="ECO:0000313" key="6">
    <source>
        <dbReference type="Proteomes" id="UP001261125"/>
    </source>
</evidence>
<dbReference type="RefSeq" id="WP_316003239.1">
    <property type="nucleotide sequence ID" value="NZ_JAWDIT010000001.1"/>
</dbReference>
<evidence type="ECO:0000313" key="5">
    <source>
        <dbReference type="EMBL" id="MDU0344419.1"/>
    </source>
</evidence>
<accession>A0ABU3SI64</accession>
<dbReference type="InterPro" id="IPR001296">
    <property type="entry name" value="Glyco_trans_1"/>
</dbReference>
<evidence type="ECO:0000256" key="1">
    <source>
        <dbReference type="ARBA" id="ARBA00022676"/>
    </source>
</evidence>
<dbReference type="SUPFAM" id="SSF53756">
    <property type="entry name" value="UDP-Glycosyltransferase/glycogen phosphorylase"/>
    <property type="match status" value="1"/>
</dbReference>
<proteinExistence type="predicted"/>
<protein>
    <submittedName>
        <fullName evidence="5">Glycosyltransferase family 1 protein</fullName>
    </submittedName>
</protein>
<organism evidence="5 6">
    <name type="scientific">Microbacterium phycohabitans</name>
    <dbReference type="NCBI Taxonomy" id="3075993"/>
    <lineage>
        <taxon>Bacteria</taxon>
        <taxon>Bacillati</taxon>
        <taxon>Actinomycetota</taxon>
        <taxon>Actinomycetes</taxon>
        <taxon>Micrococcales</taxon>
        <taxon>Microbacteriaceae</taxon>
        <taxon>Microbacterium</taxon>
    </lineage>
</organism>
<dbReference type="Pfam" id="PF13439">
    <property type="entry name" value="Glyco_transf_4"/>
    <property type="match status" value="1"/>
</dbReference>
<name>A0ABU3SI64_9MICO</name>
<feature type="domain" description="Glycosyl transferase family 1" evidence="3">
    <location>
        <begin position="191"/>
        <end position="348"/>
    </location>
</feature>
<feature type="domain" description="Glycosyltransferase subfamily 4-like N-terminal" evidence="4">
    <location>
        <begin position="15"/>
        <end position="173"/>
    </location>
</feature>
<keyword evidence="1" id="KW-0328">Glycosyltransferase</keyword>
<reference evidence="5 6" key="1">
    <citation type="submission" date="2023-09" db="EMBL/GenBank/DDBJ databases">
        <title>Microbacterium fusihabitans sp. nov., Microbacterium phycihabitans sp. nov., and Microbacterium cervinum sp. nov., isolated from dried seaweeds of beach.</title>
        <authorList>
            <person name="Lee S.D."/>
        </authorList>
    </citation>
    <scope>NUCLEOTIDE SEQUENCE [LARGE SCALE GENOMIC DNA]</scope>
    <source>
        <strain evidence="5 6">KSW2-29</strain>
    </source>
</reference>
<evidence type="ECO:0000259" key="3">
    <source>
        <dbReference type="Pfam" id="PF00534"/>
    </source>
</evidence>
<dbReference type="EMBL" id="JAWDIT010000001">
    <property type="protein sequence ID" value="MDU0344419.1"/>
    <property type="molecule type" value="Genomic_DNA"/>
</dbReference>
<keyword evidence="2" id="KW-0808">Transferase</keyword>
<gene>
    <name evidence="5" type="ORF">RWH44_01770</name>
</gene>